<dbReference type="GO" id="GO:0006310">
    <property type="term" value="P:DNA recombination"/>
    <property type="evidence" value="ECO:0007669"/>
    <property type="project" value="UniProtKB-KW"/>
</dbReference>
<gene>
    <name evidence="3" type="ORF">HH215_35000</name>
</gene>
<name>A0A7Z2ZQD5_9BACL</name>
<evidence type="ECO:0000259" key="2">
    <source>
        <dbReference type="PROSITE" id="PS51898"/>
    </source>
</evidence>
<dbReference type="Pfam" id="PF00589">
    <property type="entry name" value="Phage_integrase"/>
    <property type="match status" value="1"/>
</dbReference>
<dbReference type="InterPro" id="IPR013762">
    <property type="entry name" value="Integrase-like_cat_sf"/>
</dbReference>
<evidence type="ECO:0000313" key="4">
    <source>
        <dbReference type="Proteomes" id="UP000502248"/>
    </source>
</evidence>
<protein>
    <submittedName>
        <fullName evidence="3">Tyrosine-type recombinase/integrase</fullName>
    </submittedName>
</protein>
<dbReference type="InterPro" id="IPR011010">
    <property type="entry name" value="DNA_brk_join_enz"/>
</dbReference>
<dbReference type="KEGG" id="cheb:HH215_35000"/>
<evidence type="ECO:0000256" key="1">
    <source>
        <dbReference type="ARBA" id="ARBA00023172"/>
    </source>
</evidence>
<dbReference type="AlphaFoldDB" id="A0A7Z2ZQD5"/>
<sequence length="186" mass="22206">MNPVQPIRDDRIVEGMKHYFRMRSMRNYLFFCIGIYSGLRVSDLLTIRAGEVRSIHVNKMEKKNKNSKRFIIHDSIRYELDLYIEDKSDNEYLFASRQKKTISQLEEQPIDRSTAYRFLNEAAKHFGLEEIGNHTLRKTWGYRLYCQDERNLALLMDAFGHSDMRVTLRYIGLTQDLLDRATLRMR</sequence>
<dbReference type="GO" id="GO:0015074">
    <property type="term" value="P:DNA integration"/>
    <property type="evidence" value="ECO:0007669"/>
    <property type="project" value="InterPro"/>
</dbReference>
<keyword evidence="1" id="KW-0233">DNA recombination</keyword>
<dbReference type="Gene3D" id="1.10.443.10">
    <property type="entry name" value="Intergrase catalytic core"/>
    <property type="match status" value="1"/>
</dbReference>
<feature type="domain" description="Tyr recombinase" evidence="2">
    <location>
        <begin position="1"/>
        <end position="183"/>
    </location>
</feature>
<accession>A0A7Z2ZQD5</accession>
<evidence type="ECO:0000313" key="3">
    <source>
        <dbReference type="EMBL" id="QJD87890.1"/>
    </source>
</evidence>
<dbReference type="InterPro" id="IPR050090">
    <property type="entry name" value="Tyrosine_recombinase_XerCD"/>
</dbReference>
<dbReference type="PANTHER" id="PTHR30349">
    <property type="entry name" value="PHAGE INTEGRASE-RELATED"/>
    <property type="match status" value="1"/>
</dbReference>
<dbReference type="PROSITE" id="PS51898">
    <property type="entry name" value="TYR_RECOMBINASE"/>
    <property type="match status" value="1"/>
</dbReference>
<dbReference type="GO" id="GO:0003677">
    <property type="term" value="F:DNA binding"/>
    <property type="evidence" value="ECO:0007669"/>
    <property type="project" value="InterPro"/>
</dbReference>
<keyword evidence="4" id="KW-1185">Reference proteome</keyword>
<dbReference type="PANTHER" id="PTHR30349:SF82">
    <property type="entry name" value="INTEGRASE_RECOMBINASE YOEC-RELATED"/>
    <property type="match status" value="1"/>
</dbReference>
<organism evidence="3 4">
    <name type="scientific">Cohnella herbarum</name>
    <dbReference type="NCBI Taxonomy" id="2728023"/>
    <lineage>
        <taxon>Bacteria</taxon>
        <taxon>Bacillati</taxon>
        <taxon>Bacillota</taxon>
        <taxon>Bacilli</taxon>
        <taxon>Bacillales</taxon>
        <taxon>Paenibacillaceae</taxon>
        <taxon>Cohnella</taxon>
    </lineage>
</organism>
<dbReference type="RefSeq" id="WP_169284132.1">
    <property type="nucleotide sequence ID" value="NZ_CP051680.1"/>
</dbReference>
<reference evidence="3 4" key="1">
    <citation type="submission" date="2020-04" db="EMBL/GenBank/DDBJ databases">
        <title>Genome sequencing of novel species.</title>
        <authorList>
            <person name="Heo J."/>
            <person name="Kim S.-J."/>
            <person name="Kim J.-S."/>
            <person name="Hong S.-B."/>
            <person name="Kwon S.-W."/>
        </authorList>
    </citation>
    <scope>NUCLEOTIDE SEQUENCE [LARGE SCALE GENOMIC DNA]</scope>
    <source>
        <strain evidence="3 4">MFER-1</strain>
    </source>
</reference>
<dbReference type="InterPro" id="IPR002104">
    <property type="entry name" value="Integrase_catalytic"/>
</dbReference>
<dbReference type="SUPFAM" id="SSF56349">
    <property type="entry name" value="DNA breaking-rejoining enzymes"/>
    <property type="match status" value="1"/>
</dbReference>
<dbReference type="Proteomes" id="UP000502248">
    <property type="component" value="Chromosome"/>
</dbReference>
<dbReference type="EMBL" id="CP051680">
    <property type="protein sequence ID" value="QJD87890.1"/>
    <property type="molecule type" value="Genomic_DNA"/>
</dbReference>
<proteinExistence type="predicted"/>